<accession>A0ACB8IF06</accession>
<evidence type="ECO:0000313" key="2">
    <source>
        <dbReference type="Proteomes" id="UP000829398"/>
    </source>
</evidence>
<evidence type="ECO:0000313" key="1">
    <source>
        <dbReference type="EMBL" id="KAH9695515.1"/>
    </source>
</evidence>
<keyword evidence="2" id="KW-1185">Reference proteome</keyword>
<reference evidence="2" key="1">
    <citation type="journal article" date="2023" name="Hortic. Res.">
        <title>A chromosome-level phased genome enabling allele-level studies in sweet orange: a case study on citrus Huanglongbing tolerance.</title>
        <authorList>
            <person name="Wu B."/>
            <person name="Yu Q."/>
            <person name="Deng Z."/>
            <person name="Duan Y."/>
            <person name="Luo F."/>
            <person name="Gmitter F. Jr."/>
        </authorList>
    </citation>
    <scope>NUCLEOTIDE SEQUENCE [LARGE SCALE GENOMIC DNA]</scope>
    <source>
        <strain evidence="2">cv. Valencia</strain>
    </source>
</reference>
<comment type="caution">
    <text evidence="1">The sequence shown here is derived from an EMBL/GenBank/DDBJ whole genome shotgun (WGS) entry which is preliminary data.</text>
</comment>
<organism evidence="1 2">
    <name type="scientific">Citrus sinensis</name>
    <name type="common">Sweet orange</name>
    <name type="synonym">Citrus aurantium var. sinensis</name>
    <dbReference type="NCBI Taxonomy" id="2711"/>
    <lineage>
        <taxon>Eukaryota</taxon>
        <taxon>Viridiplantae</taxon>
        <taxon>Streptophyta</taxon>
        <taxon>Embryophyta</taxon>
        <taxon>Tracheophyta</taxon>
        <taxon>Spermatophyta</taxon>
        <taxon>Magnoliopsida</taxon>
        <taxon>eudicotyledons</taxon>
        <taxon>Gunneridae</taxon>
        <taxon>Pentapetalae</taxon>
        <taxon>rosids</taxon>
        <taxon>malvids</taxon>
        <taxon>Sapindales</taxon>
        <taxon>Rutaceae</taxon>
        <taxon>Aurantioideae</taxon>
        <taxon>Citrus</taxon>
    </lineage>
</organism>
<protein>
    <submittedName>
        <fullName evidence="1">Cold-regulated protein 27</fullName>
    </submittedName>
</protein>
<name>A0ACB8IF06_CITSI</name>
<proteinExistence type="predicted"/>
<sequence>MRENSLRIIPSPDQETMDRICGTELIRTDSESSAVTVESSHLNGNATPGQSADWTNEKHNAYLDCLEASFVEQLHKLHDSASMCLAGCHSAKTPSSGQLMVLRDGCWQKIKSKGNKCLYDNAALNSHAVLENPRIRRFTSVGKHQTATSLHPQKLGLPYDEGFYFREDKDFSCGPAGTSQRHLDCLHNSVGSTGEGSDQNFVGEDQVDSSSFRPMAKRLKTAAVAASSDDQVVPFEKRHTPNVSTINQAS</sequence>
<dbReference type="EMBL" id="CM039177">
    <property type="protein sequence ID" value="KAH9695515.1"/>
    <property type="molecule type" value="Genomic_DNA"/>
</dbReference>
<gene>
    <name evidence="1" type="ORF">KPL71_022803</name>
</gene>
<dbReference type="Proteomes" id="UP000829398">
    <property type="component" value="Chromosome 8"/>
</dbReference>